<proteinExistence type="predicted"/>
<sequence length="293" mass="30840">MTSSQYLARRAFLARVGILGAAVGAGGLLPRAALAQPGNPLDDVVALLRPVLAKLATDTMNGLVVFVCPGPDEYSKAQGTPRGDPGALEADAARFLTEALDNFVPFPDELARPVTAALTTGLADAGIELPGLDALPNEVATLDKALGSLLRNDATIPLSLLIAGLLNLVATTVNPAAVNGPFVSPFARLSFDEKARAFEVIETPLASLVSTLDVQLPQPLSESVSGLLKFVGGALLEFAAFGSYGEYAVFDRETKQLTGRPVGWQLTGYQPDGPVEGWDEFIGYYQDRTEVQD</sequence>
<evidence type="ECO:0000313" key="1">
    <source>
        <dbReference type="EMBL" id="TCP46844.1"/>
    </source>
</evidence>
<protein>
    <submittedName>
        <fullName evidence="1">Uncharacterized protein</fullName>
    </submittedName>
</protein>
<reference evidence="1 2" key="1">
    <citation type="submission" date="2019-03" db="EMBL/GenBank/DDBJ databases">
        <title>Genomic Encyclopedia of Type Strains, Phase IV (KMG-IV): sequencing the most valuable type-strain genomes for metagenomic binning, comparative biology and taxonomic classification.</title>
        <authorList>
            <person name="Goeker M."/>
        </authorList>
    </citation>
    <scope>NUCLEOTIDE SEQUENCE [LARGE SCALE GENOMIC DNA]</scope>
    <source>
        <strain evidence="1 2">DSM 45765</strain>
    </source>
</reference>
<name>A0A4R2QEF4_9PSEU</name>
<dbReference type="OrthoDB" id="4167826at2"/>
<organism evidence="1 2">
    <name type="scientific">Tamaricihabitans halophyticus</name>
    <dbReference type="NCBI Taxonomy" id="1262583"/>
    <lineage>
        <taxon>Bacteria</taxon>
        <taxon>Bacillati</taxon>
        <taxon>Actinomycetota</taxon>
        <taxon>Actinomycetes</taxon>
        <taxon>Pseudonocardiales</taxon>
        <taxon>Pseudonocardiaceae</taxon>
        <taxon>Tamaricihabitans</taxon>
    </lineage>
</organism>
<dbReference type="EMBL" id="SLXQ01000013">
    <property type="protein sequence ID" value="TCP46844.1"/>
    <property type="molecule type" value="Genomic_DNA"/>
</dbReference>
<evidence type="ECO:0000313" key="2">
    <source>
        <dbReference type="Proteomes" id="UP000294911"/>
    </source>
</evidence>
<dbReference type="InterPro" id="IPR006311">
    <property type="entry name" value="TAT_signal"/>
</dbReference>
<accession>A0A4R2QEF4</accession>
<comment type="caution">
    <text evidence="1">The sequence shown here is derived from an EMBL/GenBank/DDBJ whole genome shotgun (WGS) entry which is preliminary data.</text>
</comment>
<dbReference type="PROSITE" id="PS51318">
    <property type="entry name" value="TAT"/>
    <property type="match status" value="1"/>
</dbReference>
<gene>
    <name evidence="1" type="ORF">EV191_113123</name>
</gene>
<dbReference type="Proteomes" id="UP000294911">
    <property type="component" value="Unassembled WGS sequence"/>
</dbReference>
<dbReference type="RefSeq" id="WP_132879559.1">
    <property type="nucleotide sequence ID" value="NZ_SLXQ01000013.1"/>
</dbReference>
<keyword evidence="2" id="KW-1185">Reference proteome</keyword>
<dbReference type="AlphaFoldDB" id="A0A4R2QEF4"/>